<evidence type="ECO:0000256" key="7">
    <source>
        <dbReference type="ARBA" id="ARBA00022840"/>
    </source>
</evidence>
<dbReference type="Gene3D" id="1.10.510.10">
    <property type="entry name" value="Transferase(Phosphotransferase) domain 1"/>
    <property type="match status" value="1"/>
</dbReference>
<keyword evidence="14" id="KW-0812">Transmembrane</keyword>
<dbReference type="Pfam" id="PF00069">
    <property type="entry name" value="Pkinase"/>
    <property type="match status" value="1"/>
</dbReference>
<evidence type="ECO:0000256" key="13">
    <source>
        <dbReference type="SAM" id="MobiDB-lite"/>
    </source>
</evidence>
<evidence type="ECO:0000256" key="10">
    <source>
        <dbReference type="ARBA" id="ARBA00047899"/>
    </source>
</evidence>
<keyword evidence="4" id="KW-0732">Signal</keyword>
<dbReference type="AlphaFoldDB" id="A0A8J4VMZ4"/>
<sequence>MGGSGCLLWFGNLVDIREIAKDAEDQFYVRLAASELDHVEKKRRSSKKKQAGIIIGSALSVLGMIIIGLVTYIWKKKLRNQAMTKGNLGKECDNMGRKEDIELSIFDLTAIANATDNFSNNKKLGEGGFGSVYKGTLLEGKEIAVKRLSKNSGQGVIELKTEVILISKLQHRNLVKLLGYCIEENEKMLIYEYMPNKSLDSLIFDQTKSKLLNWHKHFGLAKSFGGDQGDAKTNRIIGTYGYMSPEYAVHGQYSTKSDVFSFGVLILEIVSGKKNRGFSHPEHHHNLLGHAWRLWIEAIACPTILLEQEAFLERVFEIPFEERSWKRLVNLDTLHTFYEGPVPSKEAWDPLKNKQAMKNRQEEIKKAATLRAQGGGSSALPLHVSKKRKHTSDVQSLSKGASGSSTHPETHEVAIDAPRHGIGKDLISCRIAIRKVPYCCGFSTGTDSTSSLNNDCDSDVVLVGGLGAGVEVEDVVDM</sequence>
<evidence type="ECO:0000256" key="9">
    <source>
        <dbReference type="ARBA" id="ARBA00023180"/>
    </source>
</evidence>
<comment type="catalytic activity">
    <reaction evidence="11">
        <text>L-seryl-[protein] + ATP = O-phospho-L-seryl-[protein] + ADP + H(+)</text>
        <dbReference type="Rhea" id="RHEA:17989"/>
        <dbReference type="Rhea" id="RHEA-COMP:9863"/>
        <dbReference type="Rhea" id="RHEA-COMP:11604"/>
        <dbReference type="ChEBI" id="CHEBI:15378"/>
        <dbReference type="ChEBI" id="CHEBI:29999"/>
        <dbReference type="ChEBI" id="CHEBI:30616"/>
        <dbReference type="ChEBI" id="CHEBI:83421"/>
        <dbReference type="ChEBI" id="CHEBI:456216"/>
        <dbReference type="EC" id="2.7.11.1"/>
    </reaction>
</comment>
<keyword evidence="14" id="KW-0472">Membrane</keyword>
<protein>
    <recommendedName>
        <fullName evidence="1">non-specific serine/threonine protein kinase</fullName>
        <ecNumber evidence="1">2.7.11.1</ecNumber>
    </recommendedName>
</protein>
<dbReference type="EMBL" id="JRKL02001590">
    <property type="protein sequence ID" value="KAF3963145.1"/>
    <property type="molecule type" value="Genomic_DNA"/>
</dbReference>
<dbReference type="GO" id="GO:0005886">
    <property type="term" value="C:plasma membrane"/>
    <property type="evidence" value="ECO:0007669"/>
    <property type="project" value="TreeGrafter"/>
</dbReference>
<evidence type="ECO:0000256" key="6">
    <source>
        <dbReference type="ARBA" id="ARBA00022777"/>
    </source>
</evidence>
<dbReference type="Proteomes" id="UP000737018">
    <property type="component" value="Unassembled WGS sequence"/>
</dbReference>
<evidence type="ECO:0000256" key="1">
    <source>
        <dbReference type="ARBA" id="ARBA00012513"/>
    </source>
</evidence>
<keyword evidence="7 12" id="KW-0067">ATP-binding</keyword>
<keyword evidence="6" id="KW-0418">Kinase</keyword>
<gene>
    <name evidence="16" type="ORF">CMV_012442</name>
</gene>
<name>A0A8J4VMZ4_9ROSI</name>
<dbReference type="SUPFAM" id="SSF56112">
    <property type="entry name" value="Protein kinase-like (PK-like)"/>
    <property type="match status" value="1"/>
</dbReference>
<dbReference type="FunFam" id="3.30.200.20:FF:000195">
    <property type="entry name" value="G-type lectin S-receptor-like serine/threonine-protein kinase"/>
    <property type="match status" value="1"/>
</dbReference>
<feature type="binding site" evidence="12">
    <location>
        <position position="146"/>
    </location>
    <ligand>
        <name>ATP</name>
        <dbReference type="ChEBI" id="CHEBI:30616"/>
    </ligand>
</feature>
<dbReference type="InterPro" id="IPR000719">
    <property type="entry name" value="Prot_kinase_dom"/>
</dbReference>
<keyword evidence="3" id="KW-0808">Transferase</keyword>
<keyword evidence="14" id="KW-1133">Transmembrane helix</keyword>
<dbReference type="PROSITE" id="PS50011">
    <property type="entry name" value="PROTEIN_KINASE_DOM"/>
    <property type="match status" value="1"/>
</dbReference>
<proteinExistence type="predicted"/>
<feature type="region of interest" description="Disordered" evidence="13">
    <location>
        <begin position="369"/>
        <end position="417"/>
    </location>
</feature>
<evidence type="ECO:0000256" key="4">
    <source>
        <dbReference type="ARBA" id="ARBA00022729"/>
    </source>
</evidence>
<dbReference type="PANTHER" id="PTHR27002">
    <property type="entry name" value="RECEPTOR-LIKE SERINE/THREONINE-PROTEIN KINASE SD1-8"/>
    <property type="match status" value="1"/>
</dbReference>
<dbReference type="GO" id="GO:0005524">
    <property type="term" value="F:ATP binding"/>
    <property type="evidence" value="ECO:0007669"/>
    <property type="project" value="UniProtKB-UniRule"/>
</dbReference>
<dbReference type="Gene3D" id="3.30.200.20">
    <property type="entry name" value="Phosphorylase Kinase, domain 1"/>
    <property type="match status" value="1"/>
</dbReference>
<dbReference type="InterPro" id="IPR001245">
    <property type="entry name" value="Ser-Thr/Tyr_kinase_cat_dom"/>
</dbReference>
<organism evidence="16 17">
    <name type="scientific">Castanea mollissima</name>
    <name type="common">Chinese chestnut</name>
    <dbReference type="NCBI Taxonomy" id="60419"/>
    <lineage>
        <taxon>Eukaryota</taxon>
        <taxon>Viridiplantae</taxon>
        <taxon>Streptophyta</taxon>
        <taxon>Embryophyta</taxon>
        <taxon>Tracheophyta</taxon>
        <taxon>Spermatophyta</taxon>
        <taxon>Magnoliopsida</taxon>
        <taxon>eudicotyledons</taxon>
        <taxon>Gunneridae</taxon>
        <taxon>Pentapetalae</taxon>
        <taxon>rosids</taxon>
        <taxon>fabids</taxon>
        <taxon>Fagales</taxon>
        <taxon>Fagaceae</taxon>
        <taxon>Castanea</taxon>
    </lineage>
</organism>
<dbReference type="Pfam" id="PF07714">
    <property type="entry name" value="PK_Tyr_Ser-Thr"/>
    <property type="match status" value="1"/>
</dbReference>
<evidence type="ECO:0000256" key="3">
    <source>
        <dbReference type="ARBA" id="ARBA00022679"/>
    </source>
</evidence>
<feature type="transmembrane region" description="Helical" evidence="14">
    <location>
        <begin position="51"/>
        <end position="74"/>
    </location>
</feature>
<evidence type="ECO:0000313" key="16">
    <source>
        <dbReference type="EMBL" id="KAF3963145.1"/>
    </source>
</evidence>
<reference evidence="16" key="1">
    <citation type="submission" date="2020-03" db="EMBL/GenBank/DDBJ databases">
        <title>Castanea mollissima Vanexum genome sequencing.</title>
        <authorList>
            <person name="Staton M."/>
        </authorList>
    </citation>
    <scope>NUCLEOTIDE SEQUENCE</scope>
    <source>
        <tissue evidence="16">Leaf</tissue>
    </source>
</reference>
<dbReference type="InterPro" id="IPR017441">
    <property type="entry name" value="Protein_kinase_ATP_BS"/>
</dbReference>
<comment type="catalytic activity">
    <reaction evidence="10">
        <text>L-threonyl-[protein] + ATP = O-phospho-L-threonyl-[protein] + ADP + H(+)</text>
        <dbReference type="Rhea" id="RHEA:46608"/>
        <dbReference type="Rhea" id="RHEA-COMP:11060"/>
        <dbReference type="Rhea" id="RHEA-COMP:11605"/>
        <dbReference type="ChEBI" id="CHEBI:15378"/>
        <dbReference type="ChEBI" id="CHEBI:30013"/>
        <dbReference type="ChEBI" id="CHEBI:30616"/>
        <dbReference type="ChEBI" id="CHEBI:61977"/>
        <dbReference type="ChEBI" id="CHEBI:456216"/>
        <dbReference type="EC" id="2.7.11.1"/>
    </reaction>
</comment>
<dbReference type="InterPro" id="IPR011009">
    <property type="entry name" value="Kinase-like_dom_sf"/>
</dbReference>
<keyword evidence="2" id="KW-0723">Serine/threonine-protein kinase</keyword>
<evidence type="ECO:0000256" key="2">
    <source>
        <dbReference type="ARBA" id="ARBA00022527"/>
    </source>
</evidence>
<dbReference type="OrthoDB" id="6247985at2759"/>
<dbReference type="EC" id="2.7.11.1" evidence="1"/>
<feature type="domain" description="Protein kinase" evidence="15">
    <location>
        <begin position="118"/>
        <end position="338"/>
    </location>
</feature>
<accession>A0A8J4VMZ4</accession>
<dbReference type="PANTHER" id="PTHR27002:SF825">
    <property type="entry name" value="RECEPTOR-LIKE SERINE_THREONINE-PROTEIN KINASE"/>
    <property type="match status" value="1"/>
</dbReference>
<evidence type="ECO:0000256" key="5">
    <source>
        <dbReference type="ARBA" id="ARBA00022741"/>
    </source>
</evidence>
<keyword evidence="9" id="KW-0325">Glycoprotein</keyword>
<dbReference type="GO" id="GO:0004674">
    <property type="term" value="F:protein serine/threonine kinase activity"/>
    <property type="evidence" value="ECO:0007669"/>
    <property type="project" value="UniProtKB-KW"/>
</dbReference>
<feature type="compositionally biased region" description="Polar residues" evidence="13">
    <location>
        <begin position="393"/>
        <end position="407"/>
    </location>
</feature>
<evidence type="ECO:0000256" key="11">
    <source>
        <dbReference type="ARBA" id="ARBA00048679"/>
    </source>
</evidence>
<comment type="caution">
    <text evidence="16">The sequence shown here is derived from an EMBL/GenBank/DDBJ whole genome shotgun (WGS) entry which is preliminary data.</text>
</comment>
<dbReference type="PROSITE" id="PS00107">
    <property type="entry name" value="PROTEIN_KINASE_ATP"/>
    <property type="match status" value="1"/>
</dbReference>
<keyword evidence="8" id="KW-1015">Disulfide bond</keyword>
<keyword evidence="17" id="KW-1185">Reference proteome</keyword>
<evidence type="ECO:0000256" key="12">
    <source>
        <dbReference type="PROSITE-ProRule" id="PRU10141"/>
    </source>
</evidence>
<feature type="compositionally biased region" description="Basic and acidic residues" evidence="13">
    <location>
        <begin position="408"/>
        <end position="417"/>
    </location>
</feature>
<evidence type="ECO:0000259" key="15">
    <source>
        <dbReference type="PROSITE" id="PS50011"/>
    </source>
</evidence>
<evidence type="ECO:0000256" key="8">
    <source>
        <dbReference type="ARBA" id="ARBA00023157"/>
    </source>
</evidence>
<evidence type="ECO:0000313" key="17">
    <source>
        <dbReference type="Proteomes" id="UP000737018"/>
    </source>
</evidence>
<keyword evidence="5 12" id="KW-0547">Nucleotide-binding</keyword>
<evidence type="ECO:0000256" key="14">
    <source>
        <dbReference type="SAM" id="Phobius"/>
    </source>
</evidence>